<gene>
    <name evidence="1" type="ORF">ARMSODRAFT_964076</name>
</gene>
<name>A0A2H3AV68_9AGAR</name>
<feature type="non-terminal residue" evidence="1">
    <location>
        <position position="1"/>
    </location>
</feature>
<evidence type="ECO:0000313" key="2">
    <source>
        <dbReference type="Proteomes" id="UP000218334"/>
    </source>
</evidence>
<dbReference type="AlphaFoldDB" id="A0A2H3AV68"/>
<dbReference type="EMBL" id="KZ293465">
    <property type="protein sequence ID" value="PBK62585.1"/>
    <property type="molecule type" value="Genomic_DNA"/>
</dbReference>
<keyword evidence="2" id="KW-1185">Reference proteome</keyword>
<proteinExistence type="predicted"/>
<organism evidence="1 2">
    <name type="scientific">Armillaria solidipes</name>
    <dbReference type="NCBI Taxonomy" id="1076256"/>
    <lineage>
        <taxon>Eukaryota</taxon>
        <taxon>Fungi</taxon>
        <taxon>Dikarya</taxon>
        <taxon>Basidiomycota</taxon>
        <taxon>Agaricomycotina</taxon>
        <taxon>Agaricomycetes</taxon>
        <taxon>Agaricomycetidae</taxon>
        <taxon>Agaricales</taxon>
        <taxon>Marasmiineae</taxon>
        <taxon>Physalacriaceae</taxon>
        <taxon>Armillaria</taxon>
    </lineage>
</organism>
<reference evidence="2" key="1">
    <citation type="journal article" date="2017" name="Nat. Ecol. Evol.">
        <title>Genome expansion and lineage-specific genetic innovations in the forest pathogenic fungi Armillaria.</title>
        <authorList>
            <person name="Sipos G."/>
            <person name="Prasanna A.N."/>
            <person name="Walter M.C."/>
            <person name="O'Connor E."/>
            <person name="Balint B."/>
            <person name="Krizsan K."/>
            <person name="Kiss B."/>
            <person name="Hess J."/>
            <person name="Varga T."/>
            <person name="Slot J."/>
            <person name="Riley R."/>
            <person name="Boka B."/>
            <person name="Rigling D."/>
            <person name="Barry K."/>
            <person name="Lee J."/>
            <person name="Mihaltcheva S."/>
            <person name="LaButti K."/>
            <person name="Lipzen A."/>
            <person name="Waldron R."/>
            <person name="Moloney N.M."/>
            <person name="Sperisen C."/>
            <person name="Kredics L."/>
            <person name="Vagvoelgyi C."/>
            <person name="Patrignani A."/>
            <person name="Fitzpatrick D."/>
            <person name="Nagy I."/>
            <person name="Doyle S."/>
            <person name="Anderson J.B."/>
            <person name="Grigoriev I.V."/>
            <person name="Gueldener U."/>
            <person name="Muensterkoetter M."/>
            <person name="Nagy L.G."/>
        </authorList>
    </citation>
    <scope>NUCLEOTIDE SEQUENCE [LARGE SCALE GENOMIC DNA]</scope>
    <source>
        <strain evidence="2">28-4</strain>
    </source>
</reference>
<protein>
    <submittedName>
        <fullName evidence="1">Uncharacterized protein</fullName>
    </submittedName>
</protein>
<accession>A0A2H3AV68</accession>
<evidence type="ECO:0000313" key="1">
    <source>
        <dbReference type="EMBL" id="PBK62585.1"/>
    </source>
</evidence>
<dbReference type="Proteomes" id="UP000218334">
    <property type="component" value="Unassembled WGS sequence"/>
</dbReference>
<sequence>CEDTGAGLLISRLEPALLCPIVVKLSARHLIIISQNTKQHFFVETGRISRRAPTSDINKYSKPIDRECKRSLLVSKSRGPDITY</sequence>